<dbReference type="KEGG" id="care:LT85_2115"/>
<sequence>MKKILAQLALGGIAGLIFFVLAPLAFAISPAFHSWCEAHSAFSQFFIYVSLLLAYTWMEISTRQFD</sequence>
<reference evidence="3" key="1">
    <citation type="journal article" date="2014" name="Soil Biol. Biochem.">
        <title>Structure and function of bacterial communities in ageing soils: Insights from the Mendocino ecological staircase.</title>
        <authorList>
            <person name="Uroz S."/>
            <person name="Tech J.J."/>
            <person name="Sawaya N.A."/>
            <person name="Frey-Klett P."/>
            <person name="Leveau J.H.J."/>
        </authorList>
    </citation>
    <scope>NUCLEOTIDE SEQUENCE [LARGE SCALE GENOMIC DNA]</scope>
    <source>
        <strain evidence="3">Cal35</strain>
    </source>
</reference>
<evidence type="ECO:0000256" key="1">
    <source>
        <dbReference type="SAM" id="Phobius"/>
    </source>
</evidence>
<keyword evidence="1" id="KW-1133">Transmembrane helix</keyword>
<gene>
    <name evidence="2" type="ORF">LT85_2115</name>
</gene>
<dbReference type="RefSeq" id="WP_038488308.1">
    <property type="nucleotide sequence ID" value="NZ_CP009962.1"/>
</dbReference>
<organism evidence="2 3">
    <name type="scientific">Collimonas arenae</name>
    <dbReference type="NCBI Taxonomy" id="279058"/>
    <lineage>
        <taxon>Bacteria</taxon>
        <taxon>Pseudomonadati</taxon>
        <taxon>Pseudomonadota</taxon>
        <taxon>Betaproteobacteria</taxon>
        <taxon>Burkholderiales</taxon>
        <taxon>Oxalobacteraceae</taxon>
        <taxon>Collimonas</taxon>
    </lineage>
</organism>
<dbReference type="EMBL" id="CP009962">
    <property type="protein sequence ID" value="AIY41273.1"/>
    <property type="molecule type" value="Genomic_DNA"/>
</dbReference>
<name>A0A0A1F983_9BURK</name>
<evidence type="ECO:0008006" key="4">
    <source>
        <dbReference type="Google" id="ProtNLM"/>
    </source>
</evidence>
<dbReference type="HOGENOM" id="CLU_2823672_0_0_4"/>
<keyword evidence="1" id="KW-0812">Transmembrane</keyword>
<evidence type="ECO:0000313" key="3">
    <source>
        <dbReference type="Proteomes" id="UP000030302"/>
    </source>
</evidence>
<dbReference type="AlphaFoldDB" id="A0A0A1F983"/>
<keyword evidence="3" id="KW-1185">Reference proteome</keyword>
<feature type="transmembrane region" description="Helical" evidence="1">
    <location>
        <begin position="43"/>
        <end position="60"/>
    </location>
</feature>
<accession>A0A0A1F983</accession>
<keyword evidence="1" id="KW-0472">Membrane</keyword>
<protein>
    <recommendedName>
        <fullName evidence="4">Transmembrane protein</fullName>
    </recommendedName>
</protein>
<proteinExistence type="predicted"/>
<evidence type="ECO:0000313" key="2">
    <source>
        <dbReference type="EMBL" id="AIY41273.1"/>
    </source>
</evidence>
<dbReference type="Proteomes" id="UP000030302">
    <property type="component" value="Chromosome"/>
</dbReference>